<dbReference type="EMBL" id="LWBP01000254">
    <property type="protein sequence ID" value="OQP45807.1"/>
    <property type="molecule type" value="Genomic_DNA"/>
</dbReference>
<evidence type="ECO:0000256" key="2">
    <source>
        <dbReference type="ARBA" id="ARBA00022980"/>
    </source>
</evidence>
<organism evidence="5 6">
    <name type="scientific">Niastella populi</name>
    <dbReference type="NCBI Taxonomy" id="550983"/>
    <lineage>
        <taxon>Bacteria</taxon>
        <taxon>Pseudomonadati</taxon>
        <taxon>Bacteroidota</taxon>
        <taxon>Chitinophagia</taxon>
        <taxon>Chitinophagales</taxon>
        <taxon>Chitinophagaceae</taxon>
        <taxon>Niastella</taxon>
    </lineage>
</organism>
<dbReference type="AlphaFoldDB" id="A0A1V9EI46"/>
<dbReference type="Proteomes" id="UP000192276">
    <property type="component" value="Unassembled WGS sequence"/>
</dbReference>
<feature type="compositionally biased region" description="Basic residues" evidence="4">
    <location>
        <begin position="22"/>
        <end position="35"/>
    </location>
</feature>
<accession>A0A1V9EI46</accession>
<reference evidence="6" key="1">
    <citation type="submission" date="2016-04" db="EMBL/GenBank/DDBJ databases">
        <authorList>
            <person name="Chen L."/>
            <person name="Zhuang W."/>
            <person name="Wang G."/>
        </authorList>
    </citation>
    <scope>NUCLEOTIDE SEQUENCE [LARGE SCALE GENOMIC DNA]</scope>
    <source>
        <strain evidence="6">208</strain>
    </source>
</reference>
<keyword evidence="2" id="KW-0689">Ribosomal protein</keyword>
<dbReference type="RefSeq" id="WP_081171606.1">
    <property type="nucleotide sequence ID" value="NZ_LWBP01000254.1"/>
</dbReference>
<dbReference type="NCBIfam" id="TIGR04560">
    <property type="entry name" value="ribo_THX"/>
    <property type="match status" value="1"/>
</dbReference>
<keyword evidence="3" id="KW-0687">Ribonucleoprotein</keyword>
<evidence type="ECO:0000256" key="1">
    <source>
        <dbReference type="ARBA" id="ARBA00010834"/>
    </source>
</evidence>
<gene>
    <name evidence="5" type="ORF">A4R26_09995</name>
</gene>
<feature type="compositionally biased region" description="Basic residues" evidence="4">
    <location>
        <begin position="1"/>
        <end position="13"/>
    </location>
</feature>
<dbReference type="InterPro" id="IPR030826">
    <property type="entry name" value="Ribosomal_bTHX/bTHXc/bTHXm"/>
</dbReference>
<evidence type="ECO:0000313" key="6">
    <source>
        <dbReference type="Proteomes" id="UP000192276"/>
    </source>
</evidence>
<proteinExistence type="inferred from homology"/>
<dbReference type="GO" id="GO:0005840">
    <property type="term" value="C:ribosome"/>
    <property type="evidence" value="ECO:0007669"/>
    <property type="project" value="UniProtKB-KW"/>
</dbReference>
<evidence type="ECO:0000313" key="5">
    <source>
        <dbReference type="EMBL" id="OQP45807.1"/>
    </source>
</evidence>
<protein>
    <submittedName>
        <fullName evidence="5">Ribosomal small subunit protein bTHX</fullName>
    </submittedName>
</protein>
<evidence type="ECO:0000256" key="3">
    <source>
        <dbReference type="ARBA" id="ARBA00023274"/>
    </source>
</evidence>
<comment type="similarity">
    <text evidence="1">Belongs to the bacterial ribosomal protein bTHX family.</text>
</comment>
<dbReference type="GO" id="GO:1990904">
    <property type="term" value="C:ribonucleoprotein complex"/>
    <property type="evidence" value="ECO:0007669"/>
    <property type="project" value="UniProtKB-KW"/>
</dbReference>
<evidence type="ECO:0000256" key="4">
    <source>
        <dbReference type="SAM" id="MobiDB-lite"/>
    </source>
</evidence>
<comment type="caution">
    <text evidence="5">The sequence shown here is derived from an EMBL/GenBank/DDBJ whole genome shotgun (WGS) entry which is preliminary data.</text>
</comment>
<keyword evidence="6" id="KW-1185">Reference proteome</keyword>
<sequence>MGRGDKKTKKGKTFKGSFGKSRPARTKKAAAAKKK</sequence>
<name>A0A1V9EI46_9BACT</name>
<feature type="region of interest" description="Disordered" evidence="4">
    <location>
        <begin position="1"/>
        <end position="35"/>
    </location>
</feature>